<reference evidence="5 6" key="1">
    <citation type="submission" date="2019-07" db="EMBL/GenBank/DDBJ databases">
        <title>Insights of Desulfuromonas acetexigens electromicrobiology.</title>
        <authorList>
            <person name="Katuri K."/>
            <person name="Sapireddy V."/>
            <person name="Shaw D.R."/>
            <person name="Saikaly P."/>
        </authorList>
    </citation>
    <scope>NUCLEOTIDE SEQUENCE [LARGE SCALE GENOMIC DNA]</scope>
    <source>
        <strain evidence="5 6">2873</strain>
    </source>
</reference>
<dbReference type="GO" id="GO:0052621">
    <property type="term" value="F:diguanylate cyclase activity"/>
    <property type="evidence" value="ECO:0007669"/>
    <property type="project" value="UniProtKB-EC"/>
</dbReference>
<organism evidence="5 6">
    <name type="scientific">Trichloromonas acetexigens</name>
    <dbReference type="NCBI Taxonomy" id="38815"/>
    <lineage>
        <taxon>Bacteria</taxon>
        <taxon>Pseudomonadati</taxon>
        <taxon>Thermodesulfobacteriota</taxon>
        <taxon>Desulfuromonadia</taxon>
        <taxon>Desulfuromonadales</taxon>
        <taxon>Trichloromonadaceae</taxon>
        <taxon>Trichloromonas</taxon>
    </lineage>
</organism>
<accession>A0A550JDF3</accession>
<dbReference type="InterPro" id="IPR000160">
    <property type="entry name" value="GGDEF_dom"/>
</dbReference>
<dbReference type="InterPro" id="IPR003660">
    <property type="entry name" value="HAMP_dom"/>
</dbReference>
<dbReference type="InterPro" id="IPR043128">
    <property type="entry name" value="Rev_trsase/Diguanyl_cyclase"/>
</dbReference>
<dbReference type="NCBIfam" id="TIGR00254">
    <property type="entry name" value="GGDEF"/>
    <property type="match status" value="1"/>
</dbReference>
<comment type="caution">
    <text evidence="5">The sequence shown here is derived from an EMBL/GenBank/DDBJ whole genome shotgun (WGS) entry which is preliminary data.</text>
</comment>
<dbReference type="Pfam" id="PF00990">
    <property type="entry name" value="GGDEF"/>
    <property type="match status" value="1"/>
</dbReference>
<evidence type="ECO:0000313" key="6">
    <source>
        <dbReference type="Proteomes" id="UP000317155"/>
    </source>
</evidence>
<dbReference type="RefSeq" id="WP_092057971.1">
    <property type="nucleotide sequence ID" value="NZ_FOJJ01000038.1"/>
</dbReference>
<dbReference type="PANTHER" id="PTHR45138:SF25">
    <property type="entry name" value="GGDEF DOMAIN PROTEIN"/>
    <property type="match status" value="1"/>
</dbReference>
<dbReference type="CDD" id="cd06225">
    <property type="entry name" value="HAMP"/>
    <property type="match status" value="1"/>
</dbReference>
<dbReference type="Gene3D" id="3.30.70.270">
    <property type="match status" value="1"/>
</dbReference>
<dbReference type="SUPFAM" id="SSF158472">
    <property type="entry name" value="HAMP domain-like"/>
    <property type="match status" value="1"/>
</dbReference>
<dbReference type="PROSITE" id="PS50885">
    <property type="entry name" value="HAMP"/>
    <property type="match status" value="1"/>
</dbReference>
<keyword evidence="2" id="KW-0812">Transmembrane</keyword>
<evidence type="ECO:0000256" key="2">
    <source>
        <dbReference type="SAM" id="Phobius"/>
    </source>
</evidence>
<feature type="domain" description="GGDEF" evidence="4">
    <location>
        <begin position="283"/>
        <end position="423"/>
    </location>
</feature>
<dbReference type="InterPro" id="IPR029787">
    <property type="entry name" value="Nucleotide_cyclase"/>
</dbReference>
<dbReference type="SMART" id="SM00304">
    <property type="entry name" value="HAMP"/>
    <property type="match status" value="1"/>
</dbReference>
<dbReference type="GO" id="GO:0043709">
    <property type="term" value="P:cell adhesion involved in single-species biofilm formation"/>
    <property type="evidence" value="ECO:0007669"/>
    <property type="project" value="TreeGrafter"/>
</dbReference>
<dbReference type="GO" id="GO:0007165">
    <property type="term" value="P:signal transduction"/>
    <property type="evidence" value="ECO:0007669"/>
    <property type="project" value="InterPro"/>
</dbReference>
<dbReference type="GO" id="GO:0005886">
    <property type="term" value="C:plasma membrane"/>
    <property type="evidence" value="ECO:0007669"/>
    <property type="project" value="TreeGrafter"/>
</dbReference>
<dbReference type="SUPFAM" id="SSF55073">
    <property type="entry name" value="Nucleotide cyclase"/>
    <property type="match status" value="1"/>
</dbReference>
<dbReference type="Pfam" id="PF00672">
    <property type="entry name" value="HAMP"/>
    <property type="match status" value="1"/>
</dbReference>
<dbReference type="Proteomes" id="UP000317155">
    <property type="component" value="Unassembled WGS sequence"/>
</dbReference>
<dbReference type="AlphaFoldDB" id="A0A550JDF3"/>
<evidence type="ECO:0000259" key="3">
    <source>
        <dbReference type="PROSITE" id="PS50885"/>
    </source>
</evidence>
<proteinExistence type="predicted"/>
<keyword evidence="6" id="KW-1185">Reference proteome</keyword>
<feature type="transmembrane region" description="Helical" evidence="2">
    <location>
        <begin position="12"/>
        <end position="31"/>
    </location>
</feature>
<keyword evidence="2" id="KW-0472">Membrane</keyword>
<evidence type="ECO:0000259" key="4">
    <source>
        <dbReference type="PROSITE" id="PS50887"/>
    </source>
</evidence>
<dbReference type="EMBL" id="VJVV01000006">
    <property type="protein sequence ID" value="TRO81241.1"/>
    <property type="molecule type" value="Genomic_DNA"/>
</dbReference>
<dbReference type="GO" id="GO:1902201">
    <property type="term" value="P:negative regulation of bacterial-type flagellum-dependent cell motility"/>
    <property type="evidence" value="ECO:0007669"/>
    <property type="project" value="TreeGrafter"/>
</dbReference>
<keyword evidence="2" id="KW-1133">Transmembrane helix</keyword>
<feature type="transmembrane region" description="Helical" evidence="2">
    <location>
        <begin position="181"/>
        <end position="204"/>
    </location>
</feature>
<feature type="domain" description="HAMP" evidence="3">
    <location>
        <begin position="202"/>
        <end position="254"/>
    </location>
</feature>
<dbReference type="InterPro" id="IPR050469">
    <property type="entry name" value="Diguanylate_Cyclase"/>
</dbReference>
<name>A0A550JDF3_9BACT</name>
<dbReference type="PROSITE" id="PS50887">
    <property type="entry name" value="GGDEF"/>
    <property type="match status" value="1"/>
</dbReference>
<dbReference type="PANTHER" id="PTHR45138">
    <property type="entry name" value="REGULATORY COMPONENTS OF SENSORY TRANSDUCTION SYSTEM"/>
    <property type="match status" value="1"/>
</dbReference>
<dbReference type="CDD" id="cd01949">
    <property type="entry name" value="GGDEF"/>
    <property type="match status" value="1"/>
</dbReference>
<evidence type="ECO:0000256" key="1">
    <source>
        <dbReference type="ARBA" id="ARBA00012528"/>
    </source>
</evidence>
<protein>
    <recommendedName>
        <fullName evidence="1">diguanylate cyclase</fullName>
        <ecNumber evidence="1">2.7.7.65</ecNumber>
    </recommendedName>
</protein>
<dbReference type="Gene3D" id="6.10.340.10">
    <property type="match status" value="1"/>
</dbReference>
<evidence type="ECO:0000313" key="5">
    <source>
        <dbReference type="EMBL" id="TRO81241.1"/>
    </source>
</evidence>
<dbReference type="EC" id="2.7.7.65" evidence="1"/>
<sequence>MHGHSFTLVKKVAAGYLLLVLFCLVAIGYALTGLHRQTKHSQALVDIEFKASTLLRSLRQNLLTQERLFRQALVLRDEELGLLFLARNEEFGEQWQQLAAIPGNAFVDLQQAVALYRAAQAPCRELLQKARWDETGSCTEELGQARDNLLGTLDRNIADSEGAIDRQLAELTAQSRRAYRITALLALLGIGLSAPVVATVVIGIHRSVRELLEATRQIAEGRFDPSIPLDRRDEFGQLAREFARMGEKLRELKESSLDANPLTRLPGNLALERELTARIESGEPFSQLYFDLDHFKVYNDRYGYQAGSEIIARVGTLIRETLESLGGTDDLLGHIGGDDYVVLTVPERAEAIAQQVIRDFDRMIPSCYSAEDVAAGAFTGVDRYGVERVFPLLTISIAIIDSQNLETSSAAAIGRESARMKEHLKSLPGSNYLRNRRHRLG</sequence>
<dbReference type="OrthoDB" id="9813903at2"/>
<dbReference type="SMART" id="SM00267">
    <property type="entry name" value="GGDEF"/>
    <property type="match status" value="1"/>
</dbReference>
<gene>
    <name evidence="5" type="ORF">FL622_10060</name>
</gene>